<organism evidence="3 4">
    <name type="scientific">Catenulispora pinistramenti</name>
    <dbReference type="NCBI Taxonomy" id="2705254"/>
    <lineage>
        <taxon>Bacteria</taxon>
        <taxon>Bacillati</taxon>
        <taxon>Actinomycetota</taxon>
        <taxon>Actinomycetes</taxon>
        <taxon>Catenulisporales</taxon>
        <taxon>Catenulisporaceae</taxon>
        <taxon>Catenulispora</taxon>
    </lineage>
</organism>
<feature type="transmembrane region" description="Helical" evidence="2">
    <location>
        <begin position="259"/>
        <end position="280"/>
    </location>
</feature>
<proteinExistence type="predicted"/>
<keyword evidence="2" id="KW-1133">Transmembrane helix</keyword>
<keyword evidence="2" id="KW-0472">Membrane</keyword>
<comment type="caution">
    <text evidence="3">The sequence shown here is derived from an EMBL/GenBank/DDBJ whole genome shotgun (WGS) entry which is preliminary data.</text>
</comment>
<reference evidence="3 4" key="1">
    <citation type="submission" date="2020-02" db="EMBL/GenBank/DDBJ databases">
        <title>Acidophilic actinobacteria isolated from forest soil.</title>
        <authorList>
            <person name="Golinska P."/>
        </authorList>
    </citation>
    <scope>NUCLEOTIDE SEQUENCE [LARGE SCALE GENOMIC DNA]</scope>
    <source>
        <strain evidence="3 4">NL8</strain>
    </source>
</reference>
<evidence type="ECO:0008006" key="5">
    <source>
        <dbReference type="Google" id="ProtNLM"/>
    </source>
</evidence>
<dbReference type="RefSeq" id="WP_212019181.1">
    <property type="nucleotide sequence ID" value="NZ_JAAFYZ010000226.1"/>
</dbReference>
<name>A0ABS5L3Y4_9ACTN</name>
<keyword evidence="2" id="KW-0812">Transmembrane</keyword>
<dbReference type="Proteomes" id="UP000730482">
    <property type="component" value="Unassembled WGS sequence"/>
</dbReference>
<protein>
    <recommendedName>
        <fullName evidence="5">Secreted protein</fullName>
    </recommendedName>
</protein>
<gene>
    <name evidence="3" type="ORF">KGQ19_39870</name>
</gene>
<evidence type="ECO:0000256" key="1">
    <source>
        <dbReference type="SAM" id="MobiDB-lite"/>
    </source>
</evidence>
<keyword evidence="4" id="KW-1185">Reference proteome</keyword>
<evidence type="ECO:0000313" key="4">
    <source>
        <dbReference type="Proteomes" id="UP000730482"/>
    </source>
</evidence>
<feature type="transmembrane region" description="Helical" evidence="2">
    <location>
        <begin position="34"/>
        <end position="56"/>
    </location>
</feature>
<feature type="region of interest" description="Disordered" evidence="1">
    <location>
        <begin position="1"/>
        <end position="23"/>
    </location>
</feature>
<evidence type="ECO:0000313" key="3">
    <source>
        <dbReference type="EMBL" id="MBS2553029.1"/>
    </source>
</evidence>
<feature type="transmembrane region" description="Helical" evidence="2">
    <location>
        <begin position="225"/>
        <end position="247"/>
    </location>
</feature>
<accession>A0ABS5L3Y4</accession>
<dbReference type="EMBL" id="JAAFYZ010000226">
    <property type="protein sequence ID" value="MBS2553029.1"/>
    <property type="molecule type" value="Genomic_DNA"/>
</dbReference>
<sequence length="492" mass="51989">MTAVAPPPTSPDASRQLSAPEPRRPFWKRRTTPWLLKAFTATAIAVSVLFAVLAALSAANVRSGFTTIGATEEPQVSAGNDLIYALNDMDANLANILMVGDKNLGPGVDRAAFTKLFEADRSEADHDLQMAALHAGAGGAGAQQVGQALDALGSYEAAAAQVIYVETTAANRAAGELPQSESTQYAKATDLMRDSVLPAAHAVADTNGAALESSYQNRRGLAQQAVWWIVATGVLALGVFVGFELWLTRRTRRTLNPGLVGATVLTAVVMVWGAVSMGSASEHLRAAKKDAYDSVAALSAAKAEGTDANADESRIVVDPSRAAQYQASFLAKSRALLDPGPNVTLDTYDAAVRADLDAYFNEPSHPVNFGGYLGTEMKNITFPGERAAAEQMLRTYQTYELDDRVFRQKLATDLSGAILFDTSPAASDSDGAFVAYAAAVQKTIDINAAAFTSNVNAGADELGLWEWLPIVACLVAVGLAVTGVRPRLTEYR</sequence>
<feature type="compositionally biased region" description="Pro residues" evidence="1">
    <location>
        <begin position="1"/>
        <end position="10"/>
    </location>
</feature>
<evidence type="ECO:0000256" key="2">
    <source>
        <dbReference type="SAM" id="Phobius"/>
    </source>
</evidence>